<dbReference type="HOGENOM" id="CLU_046752_5_0_1"/>
<accession>A0A0D0DG29</accession>
<organism evidence="1 2">
    <name type="scientific">Paxillus rubicundulus Ve08.2h10</name>
    <dbReference type="NCBI Taxonomy" id="930991"/>
    <lineage>
        <taxon>Eukaryota</taxon>
        <taxon>Fungi</taxon>
        <taxon>Dikarya</taxon>
        <taxon>Basidiomycota</taxon>
        <taxon>Agaricomycotina</taxon>
        <taxon>Agaricomycetes</taxon>
        <taxon>Agaricomycetidae</taxon>
        <taxon>Boletales</taxon>
        <taxon>Paxilineae</taxon>
        <taxon>Paxillaceae</taxon>
        <taxon>Paxillus</taxon>
    </lineage>
</organism>
<reference evidence="1 2" key="1">
    <citation type="submission" date="2014-04" db="EMBL/GenBank/DDBJ databases">
        <authorList>
            <consortium name="DOE Joint Genome Institute"/>
            <person name="Kuo A."/>
            <person name="Kohler A."/>
            <person name="Jargeat P."/>
            <person name="Nagy L.G."/>
            <person name="Floudas D."/>
            <person name="Copeland A."/>
            <person name="Barry K.W."/>
            <person name="Cichocki N."/>
            <person name="Veneault-Fourrey C."/>
            <person name="LaButti K."/>
            <person name="Lindquist E.A."/>
            <person name="Lipzen A."/>
            <person name="Lundell T."/>
            <person name="Morin E."/>
            <person name="Murat C."/>
            <person name="Sun H."/>
            <person name="Tunlid A."/>
            <person name="Henrissat B."/>
            <person name="Grigoriev I.V."/>
            <person name="Hibbett D.S."/>
            <person name="Martin F."/>
            <person name="Nordberg H.P."/>
            <person name="Cantor M.N."/>
            <person name="Hua S.X."/>
        </authorList>
    </citation>
    <scope>NUCLEOTIDE SEQUENCE [LARGE SCALE GENOMIC DNA]</scope>
    <source>
        <strain evidence="1 2">Ve08.2h10</strain>
    </source>
</reference>
<dbReference type="InParanoid" id="A0A0D0DG29"/>
<protein>
    <recommendedName>
        <fullName evidence="3">DDE-1 domain-containing protein</fullName>
    </recommendedName>
</protein>
<dbReference type="OrthoDB" id="3341102at2759"/>
<evidence type="ECO:0000313" key="2">
    <source>
        <dbReference type="Proteomes" id="UP000054538"/>
    </source>
</evidence>
<dbReference type="Proteomes" id="UP000054538">
    <property type="component" value="Unassembled WGS sequence"/>
</dbReference>
<keyword evidence="2" id="KW-1185">Reference proteome</keyword>
<reference evidence="2" key="2">
    <citation type="submission" date="2015-01" db="EMBL/GenBank/DDBJ databases">
        <title>Evolutionary Origins and Diversification of the Mycorrhizal Mutualists.</title>
        <authorList>
            <consortium name="DOE Joint Genome Institute"/>
            <consortium name="Mycorrhizal Genomics Consortium"/>
            <person name="Kohler A."/>
            <person name="Kuo A."/>
            <person name="Nagy L.G."/>
            <person name="Floudas D."/>
            <person name="Copeland A."/>
            <person name="Barry K.W."/>
            <person name="Cichocki N."/>
            <person name="Veneault-Fourrey C."/>
            <person name="LaButti K."/>
            <person name="Lindquist E.A."/>
            <person name="Lipzen A."/>
            <person name="Lundell T."/>
            <person name="Morin E."/>
            <person name="Murat C."/>
            <person name="Riley R."/>
            <person name="Ohm R."/>
            <person name="Sun H."/>
            <person name="Tunlid A."/>
            <person name="Henrissat B."/>
            <person name="Grigoriev I.V."/>
            <person name="Hibbett D.S."/>
            <person name="Martin F."/>
        </authorList>
    </citation>
    <scope>NUCLEOTIDE SEQUENCE [LARGE SCALE GENOMIC DNA]</scope>
    <source>
        <strain evidence="2">Ve08.2h10</strain>
    </source>
</reference>
<gene>
    <name evidence="1" type="ORF">PAXRUDRAFT_159480</name>
</gene>
<name>A0A0D0DG29_9AGAM</name>
<evidence type="ECO:0000313" key="1">
    <source>
        <dbReference type="EMBL" id="KIK80134.1"/>
    </source>
</evidence>
<sequence>MKSLVNNIIAPYFDTEKDMLGLPPSQEAIWQIDVWSVHHSQQFRMWMKEFHPTIVLQFVPGGCTGILQPCDVGIQRVFKHLLKRSYHADIVMMMTTQMECGVENLVFDKRCGFL</sequence>
<dbReference type="EMBL" id="KN826093">
    <property type="protein sequence ID" value="KIK80134.1"/>
    <property type="molecule type" value="Genomic_DNA"/>
</dbReference>
<evidence type="ECO:0008006" key="3">
    <source>
        <dbReference type="Google" id="ProtNLM"/>
    </source>
</evidence>
<dbReference type="AlphaFoldDB" id="A0A0D0DG29"/>
<proteinExistence type="predicted"/>